<proteinExistence type="predicted"/>
<name>A0AAN7VX05_9PEZI</name>
<accession>A0AAN7VX05</accession>
<evidence type="ECO:0000313" key="2">
    <source>
        <dbReference type="Proteomes" id="UP001310594"/>
    </source>
</evidence>
<dbReference type="AlphaFoldDB" id="A0AAN7VX05"/>
<dbReference type="Proteomes" id="UP001310594">
    <property type="component" value="Unassembled WGS sequence"/>
</dbReference>
<reference evidence="1" key="1">
    <citation type="submission" date="2023-08" db="EMBL/GenBank/DDBJ databases">
        <title>Black Yeasts Isolated from many extreme environments.</title>
        <authorList>
            <person name="Coleine C."/>
            <person name="Stajich J.E."/>
            <person name="Selbmann L."/>
        </authorList>
    </citation>
    <scope>NUCLEOTIDE SEQUENCE</scope>
    <source>
        <strain evidence="1">CCFEE 5810</strain>
    </source>
</reference>
<dbReference type="EMBL" id="JAVRQU010000026">
    <property type="protein sequence ID" value="KAK5690263.1"/>
    <property type="molecule type" value="Genomic_DNA"/>
</dbReference>
<evidence type="ECO:0000313" key="1">
    <source>
        <dbReference type="EMBL" id="KAK5690263.1"/>
    </source>
</evidence>
<organism evidence="1 2">
    <name type="scientific">Elasticomyces elasticus</name>
    <dbReference type="NCBI Taxonomy" id="574655"/>
    <lineage>
        <taxon>Eukaryota</taxon>
        <taxon>Fungi</taxon>
        <taxon>Dikarya</taxon>
        <taxon>Ascomycota</taxon>
        <taxon>Pezizomycotina</taxon>
        <taxon>Dothideomycetes</taxon>
        <taxon>Dothideomycetidae</taxon>
        <taxon>Mycosphaerellales</taxon>
        <taxon>Teratosphaeriaceae</taxon>
        <taxon>Elasticomyces</taxon>
    </lineage>
</organism>
<gene>
    <name evidence="1" type="ORF">LTR97_012452</name>
</gene>
<sequence length="211" mass="24830">MSFDNCYYERRCEVREEHGSRQRLQTRRDAWLDFLVTAGNTVPRRMYVADLPEPCTCTGKLPTGRERQRTWAGDCRVLYADRNTGAKSWYDPRGWYSDYDSFYVKVRIALSDEPTECQQSGSGSGPDYTYWSATFNAIAHHFRGLRRGAARFRILFFERYAAPIVAARELLAPPRFVESSSWESYERVKERYRKDLLDLLAQREWFGRISE</sequence>
<comment type="caution">
    <text evidence="1">The sequence shown here is derived from an EMBL/GenBank/DDBJ whole genome shotgun (WGS) entry which is preliminary data.</text>
</comment>
<protein>
    <submittedName>
        <fullName evidence="1">Uncharacterized protein</fullName>
    </submittedName>
</protein>